<name>A0A2P5Y772_GOSBA</name>
<evidence type="ECO:0000256" key="1">
    <source>
        <dbReference type="SAM" id="Phobius"/>
    </source>
</evidence>
<keyword evidence="1" id="KW-0812">Transmembrane</keyword>
<dbReference type="AlphaFoldDB" id="A0A2P5Y772"/>
<sequence>MEVLICHYELGCIGSPFLVSLSAYYQFLGEYHFVAVAALLLYVGCYEAGILFVCLLSVFLRVFICFPCRYHLGLAVGHWWFAVLTNFGSNVILTFAFSPLDVVDSFKVALLPSFMLSIQLQCLRFRQELLGEENLFLLFRGIAFVRGTLRPIKKKHLVSHFCTKSIATSYGNNEPLTFTESCSELNLRIKPAQPMQELFM</sequence>
<keyword evidence="1" id="KW-1133">Transmembrane helix</keyword>
<evidence type="ECO:0000313" key="2">
    <source>
        <dbReference type="EMBL" id="PPS11444.1"/>
    </source>
</evidence>
<protein>
    <submittedName>
        <fullName evidence="2">Uncharacterized protein</fullName>
    </submittedName>
</protein>
<dbReference type="Proteomes" id="UP000239757">
    <property type="component" value="Unassembled WGS sequence"/>
</dbReference>
<proteinExistence type="predicted"/>
<keyword evidence="1" id="KW-0472">Membrane</keyword>
<accession>A0A2P5Y772</accession>
<organism evidence="2 3">
    <name type="scientific">Gossypium barbadense</name>
    <name type="common">Sea Island cotton</name>
    <name type="synonym">Hibiscus barbadensis</name>
    <dbReference type="NCBI Taxonomy" id="3634"/>
    <lineage>
        <taxon>Eukaryota</taxon>
        <taxon>Viridiplantae</taxon>
        <taxon>Streptophyta</taxon>
        <taxon>Embryophyta</taxon>
        <taxon>Tracheophyta</taxon>
        <taxon>Spermatophyta</taxon>
        <taxon>Magnoliopsida</taxon>
        <taxon>eudicotyledons</taxon>
        <taxon>Gunneridae</taxon>
        <taxon>Pentapetalae</taxon>
        <taxon>rosids</taxon>
        <taxon>malvids</taxon>
        <taxon>Malvales</taxon>
        <taxon>Malvaceae</taxon>
        <taxon>Malvoideae</taxon>
        <taxon>Gossypium</taxon>
    </lineage>
</organism>
<gene>
    <name evidence="2" type="ORF">GOBAR_AA09206</name>
</gene>
<dbReference type="EMBL" id="KZ663593">
    <property type="protein sequence ID" value="PPS11444.1"/>
    <property type="molecule type" value="Genomic_DNA"/>
</dbReference>
<feature type="transmembrane region" description="Helical" evidence="1">
    <location>
        <begin position="78"/>
        <end position="97"/>
    </location>
</feature>
<dbReference type="OrthoDB" id="6612291at2759"/>
<reference evidence="2 3" key="1">
    <citation type="submission" date="2015-01" db="EMBL/GenBank/DDBJ databases">
        <title>Genome of allotetraploid Gossypium barbadense reveals genomic plasticity and fiber elongation in cotton evolution.</title>
        <authorList>
            <person name="Chen X."/>
            <person name="Liu X."/>
            <person name="Zhao B."/>
            <person name="Zheng H."/>
            <person name="Hu Y."/>
            <person name="Lu G."/>
            <person name="Yang C."/>
            <person name="Chen J."/>
            <person name="Shan C."/>
            <person name="Zhang L."/>
            <person name="Zhou Y."/>
            <person name="Wang L."/>
            <person name="Guo W."/>
            <person name="Bai Y."/>
            <person name="Ruan J."/>
            <person name="Shangguan X."/>
            <person name="Mao Y."/>
            <person name="Jiang J."/>
            <person name="Zhu Y."/>
            <person name="Lei J."/>
            <person name="Kang H."/>
            <person name="Chen S."/>
            <person name="He X."/>
            <person name="Wang R."/>
            <person name="Wang Y."/>
            <person name="Chen J."/>
            <person name="Wang L."/>
            <person name="Yu S."/>
            <person name="Wang B."/>
            <person name="Wei J."/>
            <person name="Song S."/>
            <person name="Lu X."/>
            <person name="Gao Z."/>
            <person name="Gu W."/>
            <person name="Deng X."/>
            <person name="Ma D."/>
            <person name="Wang S."/>
            <person name="Liang W."/>
            <person name="Fang L."/>
            <person name="Cai C."/>
            <person name="Zhu X."/>
            <person name="Zhou B."/>
            <person name="Zhang Y."/>
            <person name="Chen Z."/>
            <person name="Xu S."/>
            <person name="Zhu R."/>
            <person name="Wang S."/>
            <person name="Zhang T."/>
            <person name="Zhao G."/>
        </authorList>
    </citation>
    <scope>NUCLEOTIDE SEQUENCE [LARGE SCALE GENOMIC DNA]</scope>
    <source>
        <strain evidence="3">cv. Xinhai21</strain>
        <tissue evidence="2">Leaf</tissue>
    </source>
</reference>
<evidence type="ECO:0000313" key="3">
    <source>
        <dbReference type="Proteomes" id="UP000239757"/>
    </source>
</evidence>